<reference evidence="1" key="1">
    <citation type="submission" date="2022-04" db="EMBL/GenBank/DDBJ databases">
        <authorList>
            <person name="Xu L."/>
            <person name="Lv Z."/>
        </authorList>
    </citation>
    <scope>NUCLEOTIDE SEQUENCE</scope>
    <source>
        <strain evidence="1">LV_2022a</strain>
    </source>
</reference>
<reference evidence="1" key="2">
    <citation type="journal article" date="2023" name="Infect Dis Poverty">
        <title>Chromosome-scale genome of the human blood fluke Schistosoma mekongi and its implications for public health.</title>
        <authorList>
            <person name="Zhou M."/>
            <person name="Xu L."/>
            <person name="Xu D."/>
            <person name="Chen W."/>
            <person name="Khan J."/>
            <person name="Hu Y."/>
            <person name="Huang H."/>
            <person name="Wei H."/>
            <person name="Zhang Y."/>
            <person name="Chusongsang P."/>
            <person name="Tanasarnprasert K."/>
            <person name="Hu X."/>
            <person name="Limpanont Y."/>
            <person name="Lv Z."/>
        </authorList>
    </citation>
    <scope>NUCLEOTIDE SEQUENCE</scope>
    <source>
        <strain evidence="1">LV_2022a</strain>
    </source>
</reference>
<evidence type="ECO:0000313" key="2">
    <source>
        <dbReference type="Proteomes" id="UP001292079"/>
    </source>
</evidence>
<name>A0AAE1ZAI1_SCHME</name>
<accession>A0AAE1ZAI1</accession>
<dbReference type="Proteomes" id="UP001292079">
    <property type="component" value="Unassembled WGS sequence"/>
</dbReference>
<evidence type="ECO:0000313" key="1">
    <source>
        <dbReference type="EMBL" id="KAK4469889.1"/>
    </source>
</evidence>
<dbReference type="AlphaFoldDB" id="A0AAE1ZAI1"/>
<sequence length="395" mass="44827">MSRCPNREKVLLNLKWFVNRFIKSFEGKLIQAISCPSNSCVQSPTGSSNISSPTLSAAKVNIENENVSNDLPFIRRFLDQQIKCDNKRLKNESSYSTRDISSHIKEQKQTYHSPLMKIRSLTNSPLFRRLSFNSNNSKRQSLLSQDEKLDNMKNHSDYDEPYGFIRHKSKVPDISITRKCYSNAQSPSGTPFEQNVARNFKSTLIQLAEVTTETQRFLILSSFAQQLCIIYEYQLGMLRSLSSIHAAADYVADVVIRAIKLKKISGISAQTLTPLILFDSECRPSTHTKTVKTLPLTVTGEQLSWKLGEMWTLPGLRHNEVGGENCHNLSIVTHFLSTITPNGDYSRSDIYGYRNLILMGNEKNNEKINNCNNLIYDSNFSTIVESSSVPSEIYR</sequence>
<comment type="caution">
    <text evidence="1">The sequence shown here is derived from an EMBL/GenBank/DDBJ whole genome shotgun (WGS) entry which is preliminary data.</text>
</comment>
<dbReference type="EMBL" id="JALJAT010000005">
    <property type="protein sequence ID" value="KAK4469889.1"/>
    <property type="molecule type" value="Genomic_DNA"/>
</dbReference>
<organism evidence="1 2">
    <name type="scientific">Schistosoma mekongi</name>
    <name type="common">Parasitic worm</name>
    <dbReference type="NCBI Taxonomy" id="38744"/>
    <lineage>
        <taxon>Eukaryota</taxon>
        <taxon>Metazoa</taxon>
        <taxon>Spiralia</taxon>
        <taxon>Lophotrochozoa</taxon>
        <taxon>Platyhelminthes</taxon>
        <taxon>Trematoda</taxon>
        <taxon>Digenea</taxon>
        <taxon>Strigeidida</taxon>
        <taxon>Schistosomatoidea</taxon>
        <taxon>Schistosomatidae</taxon>
        <taxon>Schistosoma</taxon>
    </lineage>
</organism>
<keyword evidence="2" id="KW-1185">Reference proteome</keyword>
<proteinExistence type="predicted"/>
<gene>
    <name evidence="1" type="ORF">MN116_006634</name>
</gene>
<protein>
    <submittedName>
        <fullName evidence="1">Uncharacterized protein</fullName>
    </submittedName>
</protein>